<accession>M2SGR5</accession>
<evidence type="ECO:0000256" key="8">
    <source>
        <dbReference type="ARBA" id="ARBA00022475"/>
    </source>
</evidence>
<evidence type="ECO:0000256" key="18">
    <source>
        <dbReference type="RuleBase" id="RU003938"/>
    </source>
</evidence>
<evidence type="ECO:0000256" key="9">
    <source>
        <dbReference type="ARBA" id="ARBA00022516"/>
    </source>
</evidence>
<keyword evidence="15 19" id="KW-0472">Membrane</keyword>
<dbReference type="EMBL" id="AMRV01000001">
    <property type="protein sequence ID" value="EMD84565.1"/>
    <property type="molecule type" value="Genomic_DNA"/>
</dbReference>
<feature type="transmembrane region" description="Helical" evidence="19">
    <location>
        <begin position="234"/>
        <end position="251"/>
    </location>
</feature>
<dbReference type="PATRIC" id="fig|1234595.3.peg.494"/>
<evidence type="ECO:0000256" key="3">
    <source>
        <dbReference type="ARBA" id="ARBA00005119"/>
    </source>
</evidence>
<sequence length="253" mass="26409">MRYKDLAPRAIVGIALIAIALLGGWQGGLFFNFLIGLAALLMFREWGRMHGTRRSARLSGYVGIAAAMVLANEGLILLGAAALAVTAAIYAFRDRSASIGIVYAGAPALALIWLRSQEQGMSILIWTLAIVWATDICAYFAGRTIGGPKLAPRISPSKTWAGLIGGMAGSAAVSAGLTALLTLPFSLVLAIILGAVLAVAAQIGDFYESHLKRRAGVKDSGNLLPGHGGVMDRLDGLVPVSLIVAGAVWLLQF</sequence>
<evidence type="ECO:0000256" key="6">
    <source>
        <dbReference type="ARBA" id="ARBA00012487"/>
    </source>
</evidence>
<feature type="transmembrane region" description="Helical" evidence="19">
    <location>
        <begin position="160"/>
        <end position="181"/>
    </location>
</feature>
<evidence type="ECO:0000256" key="17">
    <source>
        <dbReference type="ARBA" id="ARBA00023264"/>
    </source>
</evidence>
<evidence type="ECO:0000256" key="14">
    <source>
        <dbReference type="ARBA" id="ARBA00023098"/>
    </source>
</evidence>
<keyword evidence="9" id="KW-0444">Lipid biosynthesis</keyword>
<keyword evidence="12 18" id="KW-0548">Nucleotidyltransferase</keyword>
<evidence type="ECO:0000256" key="7">
    <source>
        <dbReference type="ARBA" id="ARBA00019373"/>
    </source>
</evidence>
<dbReference type="Pfam" id="PF01148">
    <property type="entry name" value="CTP_transf_1"/>
    <property type="match status" value="1"/>
</dbReference>
<keyword evidence="11 18" id="KW-0812">Transmembrane</keyword>
<dbReference type="GO" id="GO:0016024">
    <property type="term" value="P:CDP-diacylglycerol biosynthetic process"/>
    <property type="evidence" value="ECO:0007669"/>
    <property type="project" value="UniProtKB-UniPathway"/>
</dbReference>
<dbReference type="InterPro" id="IPR000374">
    <property type="entry name" value="PC_trans"/>
</dbReference>
<keyword evidence="17" id="KW-1208">Phospholipid metabolism</keyword>
<comment type="catalytic activity">
    <reaction evidence="1 18">
        <text>a 1,2-diacyl-sn-glycero-3-phosphate + CTP + H(+) = a CDP-1,2-diacyl-sn-glycerol + diphosphate</text>
        <dbReference type="Rhea" id="RHEA:16229"/>
        <dbReference type="ChEBI" id="CHEBI:15378"/>
        <dbReference type="ChEBI" id="CHEBI:33019"/>
        <dbReference type="ChEBI" id="CHEBI:37563"/>
        <dbReference type="ChEBI" id="CHEBI:58332"/>
        <dbReference type="ChEBI" id="CHEBI:58608"/>
        <dbReference type="EC" id="2.7.7.41"/>
    </reaction>
</comment>
<comment type="similarity">
    <text evidence="5 18">Belongs to the CDS family.</text>
</comment>
<evidence type="ECO:0000313" key="20">
    <source>
        <dbReference type="EMBL" id="EMD84565.1"/>
    </source>
</evidence>
<dbReference type="PROSITE" id="PS01315">
    <property type="entry name" value="CDS"/>
    <property type="match status" value="1"/>
</dbReference>
<keyword evidence="10 18" id="KW-0808">Transferase</keyword>
<keyword evidence="14" id="KW-0443">Lipid metabolism</keyword>
<dbReference type="UniPathway" id="UPA00557">
    <property type="reaction ID" value="UER00614"/>
</dbReference>
<evidence type="ECO:0000256" key="13">
    <source>
        <dbReference type="ARBA" id="ARBA00022989"/>
    </source>
</evidence>
<feature type="transmembrane region" description="Helical" evidence="19">
    <location>
        <begin position="97"/>
        <end position="114"/>
    </location>
</feature>
<comment type="pathway">
    <text evidence="4">Lipid metabolism.</text>
</comment>
<evidence type="ECO:0000256" key="2">
    <source>
        <dbReference type="ARBA" id="ARBA00004651"/>
    </source>
</evidence>
<organism evidence="20 21">
    <name type="scientific">Pacificimonas flava</name>
    <dbReference type="NCBI Taxonomy" id="1234595"/>
    <lineage>
        <taxon>Bacteria</taxon>
        <taxon>Pseudomonadati</taxon>
        <taxon>Pseudomonadota</taxon>
        <taxon>Alphaproteobacteria</taxon>
        <taxon>Sphingomonadales</taxon>
        <taxon>Sphingosinicellaceae</taxon>
        <taxon>Pacificimonas</taxon>
    </lineage>
</organism>
<dbReference type="GO" id="GO:0005886">
    <property type="term" value="C:plasma membrane"/>
    <property type="evidence" value="ECO:0007669"/>
    <property type="project" value="UniProtKB-SubCell"/>
</dbReference>
<evidence type="ECO:0000313" key="21">
    <source>
        <dbReference type="Proteomes" id="UP000011717"/>
    </source>
</evidence>
<evidence type="ECO:0000256" key="1">
    <source>
        <dbReference type="ARBA" id="ARBA00001698"/>
    </source>
</evidence>
<feature type="transmembrane region" description="Helical" evidence="19">
    <location>
        <begin position="120"/>
        <end position="140"/>
    </location>
</feature>
<feature type="transmembrane region" description="Helical" evidence="19">
    <location>
        <begin position="187"/>
        <end position="207"/>
    </location>
</feature>
<dbReference type="GO" id="GO:0004605">
    <property type="term" value="F:phosphatidate cytidylyltransferase activity"/>
    <property type="evidence" value="ECO:0007669"/>
    <property type="project" value="UniProtKB-EC"/>
</dbReference>
<keyword evidence="13 19" id="KW-1133">Transmembrane helix</keyword>
<feature type="transmembrane region" description="Helical" evidence="19">
    <location>
        <begin position="61"/>
        <end position="90"/>
    </location>
</feature>
<keyword evidence="8" id="KW-1003">Cell membrane</keyword>
<gene>
    <name evidence="20" type="ORF">C725_0495</name>
</gene>
<dbReference type="PANTHER" id="PTHR46382:SF1">
    <property type="entry name" value="PHOSPHATIDATE CYTIDYLYLTRANSFERASE"/>
    <property type="match status" value="1"/>
</dbReference>
<evidence type="ECO:0000256" key="19">
    <source>
        <dbReference type="SAM" id="Phobius"/>
    </source>
</evidence>
<reference evidence="20 21" key="1">
    <citation type="journal article" date="2013" name="Genome Announc.">
        <title>Draft Genome Sequence of Strain JLT2015T, Belonging to the Family Sphingomonadaceae of the Alphaproteobacteria.</title>
        <authorList>
            <person name="Tang K."/>
            <person name="Liu K."/>
            <person name="Li S."/>
            <person name="Jiao N."/>
        </authorList>
    </citation>
    <scope>NUCLEOTIDE SEQUENCE [LARGE SCALE GENOMIC DNA]</scope>
    <source>
        <strain evidence="20 21">JLT2015</strain>
    </source>
</reference>
<comment type="subcellular location">
    <subcellularLocation>
        <location evidence="2">Cell membrane</location>
        <topology evidence="2">Multi-pass membrane protein</topology>
    </subcellularLocation>
</comment>
<comment type="pathway">
    <text evidence="3 18">Phospholipid metabolism; CDP-diacylglycerol biosynthesis; CDP-diacylglycerol from sn-glycerol 3-phosphate: step 3/3.</text>
</comment>
<evidence type="ECO:0000256" key="15">
    <source>
        <dbReference type="ARBA" id="ARBA00023136"/>
    </source>
</evidence>
<dbReference type="AlphaFoldDB" id="M2SGR5"/>
<keyword evidence="16" id="KW-0594">Phospholipid biosynthesis</keyword>
<evidence type="ECO:0000256" key="10">
    <source>
        <dbReference type="ARBA" id="ARBA00022679"/>
    </source>
</evidence>
<evidence type="ECO:0000256" key="5">
    <source>
        <dbReference type="ARBA" id="ARBA00010185"/>
    </source>
</evidence>
<evidence type="ECO:0000256" key="16">
    <source>
        <dbReference type="ARBA" id="ARBA00023209"/>
    </source>
</evidence>
<comment type="caution">
    <text evidence="20">The sequence shown here is derived from an EMBL/GenBank/DDBJ whole genome shotgun (WGS) entry which is preliminary data.</text>
</comment>
<evidence type="ECO:0000256" key="11">
    <source>
        <dbReference type="ARBA" id="ARBA00022692"/>
    </source>
</evidence>
<keyword evidence="21" id="KW-1185">Reference proteome</keyword>
<evidence type="ECO:0000256" key="4">
    <source>
        <dbReference type="ARBA" id="ARBA00005189"/>
    </source>
</evidence>
<name>M2SGR5_9SPHN</name>
<proteinExistence type="inferred from homology"/>
<dbReference type="PANTHER" id="PTHR46382">
    <property type="entry name" value="PHOSPHATIDATE CYTIDYLYLTRANSFERASE"/>
    <property type="match status" value="1"/>
</dbReference>
<dbReference type="Proteomes" id="UP000011717">
    <property type="component" value="Unassembled WGS sequence"/>
</dbReference>
<evidence type="ECO:0000256" key="12">
    <source>
        <dbReference type="ARBA" id="ARBA00022695"/>
    </source>
</evidence>
<feature type="transmembrane region" description="Helical" evidence="19">
    <location>
        <begin position="12"/>
        <end position="41"/>
    </location>
</feature>
<dbReference type="EC" id="2.7.7.41" evidence="6 18"/>
<protein>
    <recommendedName>
        <fullName evidence="7 18">Phosphatidate cytidylyltransferase</fullName>
        <ecNumber evidence="6 18">2.7.7.41</ecNumber>
    </recommendedName>
</protein>